<feature type="region of interest" description="Disordered" evidence="1">
    <location>
        <begin position="26"/>
        <end position="54"/>
    </location>
</feature>
<evidence type="ECO:0000313" key="4">
    <source>
        <dbReference type="Proteomes" id="UP000183656"/>
    </source>
</evidence>
<protein>
    <recommendedName>
        <fullName evidence="5">PsiF repeat-containing protein</fullName>
    </recommendedName>
</protein>
<sequence>MPTLTYRYALCLLLVCSLATPHAALAKKKHRGGGSTQTQRSSSEETKAERERRLTRECKGMPNAGACLGYVHR</sequence>
<dbReference type="RefSeq" id="WP_074930073.1">
    <property type="nucleotide sequence ID" value="NZ_CYIG01000002.1"/>
</dbReference>
<feature type="compositionally biased region" description="Basic and acidic residues" evidence="1">
    <location>
        <begin position="42"/>
        <end position="54"/>
    </location>
</feature>
<feature type="chain" id="PRO_5010300653" description="PsiF repeat-containing protein" evidence="2">
    <location>
        <begin position="27"/>
        <end position="73"/>
    </location>
</feature>
<keyword evidence="2" id="KW-0732">Signal</keyword>
<evidence type="ECO:0000256" key="2">
    <source>
        <dbReference type="SAM" id="SignalP"/>
    </source>
</evidence>
<evidence type="ECO:0008006" key="5">
    <source>
        <dbReference type="Google" id="ProtNLM"/>
    </source>
</evidence>
<proteinExistence type="predicted"/>
<name>A0A1I7G642_9BURK</name>
<reference evidence="3 4" key="1">
    <citation type="submission" date="2016-10" db="EMBL/GenBank/DDBJ databases">
        <authorList>
            <person name="de Groot N.N."/>
        </authorList>
    </citation>
    <scope>NUCLEOTIDE SEQUENCE [LARGE SCALE GENOMIC DNA]</scope>
    <source>
        <strain evidence="3 4">R-24608</strain>
    </source>
</reference>
<dbReference type="Proteomes" id="UP000183656">
    <property type="component" value="Unassembled WGS sequence"/>
</dbReference>
<evidence type="ECO:0000313" key="3">
    <source>
        <dbReference type="EMBL" id="SFU43821.1"/>
    </source>
</evidence>
<feature type="signal peptide" evidence="2">
    <location>
        <begin position="1"/>
        <end position="26"/>
    </location>
</feature>
<evidence type="ECO:0000256" key="1">
    <source>
        <dbReference type="SAM" id="MobiDB-lite"/>
    </source>
</evidence>
<dbReference type="EMBL" id="FPBX01000004">
    <property type="protein sequence ID" value="SFU43821.1"/>
    <property type="molecule type" value="Genomic_DNA"/>
</dbReference>
<accession>A0A1I7G642</accession>
<gene>
    <name evidence="3" type="ORF">SAMN04489707_100466</name>
</gene>
<dbReference type="STRING" id="343013.SAMN04489707_100466"/>
<organism evidence="3 4">
    <name type="scientific">Paenacidovorax caeni</name>
    <dbReference type="NCBI Taxonomy" id="343013"/>
    <lineage>
        <taxon>Bacteria</taxon>
        <taxon>Pseudomonadati</taxon>
        <taxon>Pseudomonadota</taxon>
        <taxon>Betaproteobacteria</taxon>
        <taxon>Burkholderiales</taxon>
        <taxon>Comamonadaceae</taxon>
        <taxon>Paenacidovorax</taxon>
    </lineage>
</organism>
<keyword evidence="4" id="KW-1185">Reference proteome</keyword>
<dbReference type="AlphaFoldDB" id="A0A1I7G642"/>